<dbReference type="Proteomes" id="UP000785679">
    <property type="component" value="Unassembled WGS sequence"/>
</dbReference>
<evidence type="ECO:0000313" key="3">
    <source>
        <dbReference type="Proteomes" id="UP000785679"/>
    </source>
</evidence>
<proteinExistence type="predicted"/>
<keyword evidence="3" id="KW-1185">Reference proteome</keyword>
<comment type="caution">
    <text evidence="2">The sequence shown here is derived from an EMBL/GenBank/DDBJ whole genome shotgun (WGS) entry which is preliminary data.</text>
</comment>
<name>A0A8J8T7Y0_HALGN</name>
<sequence length="281" mass="31799">MTVQPMPNNTRKTISMTGSIIQHPEKSEIEDQSARPLIKDQYPSSPDNIHEEEGGQVGRDSRYINMSYDQPYPFEEIKNNNARVSLGRGTGVGSNSFNYGNTNSRSGQNGGVASQLIIIQQQQTNQVLDASNQNTLSVRHRIQRKQTRGTLQGDGGQPPTPNLSTFHNKKFQQRMISPDSFLVRSNEGASFFEKDSSITPVLINTPLTRYIKPNPQFNYNNKNVQSVSPHKDATASNHALPKRMYNPFKKRVTFVHENQHTRLAHALEQDKLERYATKYDL</sequence>
<gene>
    <name evidence="2" type="ORF">FGO68_gene8345</name>
</gene>
<evidence type="ECO:0000313" key="2">
    <source>
        <dbReference type="EMBL" id="TNV85817.1"/>
    </source>
</evidence>
<protein>
    <submittedName>
        <fullName evidence="2">Uncharacterized protein</fullName>
    </submittedName>
</protein>
<feature type="compositionally biased region" description="Basic and acidic residues" evidence="1">
    <location>
        <begin position="23"/>
        <end position="33"/>
    </location>
</feature>
<evidence type="ECO:0000256" key="1">
    <source>
        <dbReference type="SAM" id="MobiDB-lite"/>
    </source>
</evidence>
<feature type="region of interest" description="Disordered" evidence="1">
    <location>
        <begin position="22"/>
        <end position="56"/>
    </location>
</feature>
<dbReference type="AlphaFoldDB" id="A0A8J8T7Y0"/>
<dbReference type="EMBL" id="RRYP01001532">
    <property type="protein sequence ID" value="TNV85817.1"/>
    <property type="molecule type" value="Genomic_DNA"/>
</dbReference>
<reference evidence="2" key="1">
    <citation type="submission" date="2019-06" db="EMBL/GenBank/DDBJ databases">
        <authorList>
            <person name="Zheng W."/>
        </authorList>
    </citation>
    <scope>NUCLEOTIDE SEQUENCE</scope>
    <source>
        <strain evidence="2">QDHG01</strain>
    </source>
</reference>
<organism evidence="2 3">
    <name type="scientific">Halteria grandinella</name>
    <dbReference type="NCBI Taxonomy" id="5974"/>
    <lineage>
        <taxon>Eukaryota</taxon>
        <taxon>Sar</taxon>
        <taxon>Alveolata</taxon>
        <taxon>Ciliophora</taxon>
        <taxon>Intramacronucleata</taxon>
        <taxon>Spirotrichea</taxon>
        <taxon>Stichotrichia</taxon>
        <taxon>Sporadotrichida</taxon>
        <taxon>Halteriidae</taxon>
        <taxon>Halteria</taxon>
    </lineage>
</organism>
<accession>A0A8J8T7Y0</accession>